<dbReference type="Proteomes" id="UP000298179">
    <property type="component" value="Unassembled WGS sequence"/>
</dbReference>
<dbReference type="Gene3D" id="3.30.2020.40">
    <property type="entry name" value="Uncharacterised protein PF10387, DUF2442"/>
    <property type="match status" value="1"/>
</dbReference>
<dbReference type="Pfam" id="PF10387">
    <property type="entry name" value="DUF2442"/>
    <property type="match status" value="1"/>
</dbReference>
<accession>A0A4Y8RJM1</accession>
<dbReference type="OrthoDB" id="337884at2"/>
<organism evidence="2 3">
    <name type="scientific">Jiella endophytica</name>
    <dbReference type="NCBI Taxonomy" id="2558362"/>
    <lineage>
        <taxon>Bacteria</taxon>
        <taxon>Pseudomonadati</taxon>
        <taxon>Pseudomonadota</taxon>
        <taxon>Alphaproteobacteria</taxon>
        <taxon>Hyphomicrobiales</taxon>
        <taxon>Aurantimonadaceae</taxon>
        <taxon>Jiella</taxon>
    </lineage>
</organism>
<feature type="region of interest" description="Disordered" evidence="1">
    <location>
        <begin position="108"/>
        <end position="137"/>
    </location>
</feature>
<feature type="compositionally biased region" description="Basic residues" evidence="1">
    <location>
        <begin position="126"/>
        <end position="137"/>
    </location>
</feature>
<gene>
    <name evidence="2" type="ORF">E3C22_10845</name>
</gene>
<reference evidence="2 3" key="1">
    <citation type="submission" date="2019-03" db="EMBL/GenBank/DDBJ databases">
        <title>Jiella endophytica sp. nov., a novel endophytic bacterium isolated from root of Ficus microcarpa Linn. f.</title>
        <authorList>
            <person name="Tuo L."/>
        </authorList>
    </citation>
    <scope>NUCLEOTIDE SEQUENCE [LARGE SCALE GENOMIC DNA]</scope>
    <source>
        <strain evidence="2 3">CBS5Q-3</strain>
    </source>
</reference>
<evidence type="ECO:0000256" key="1">
    <source>
        <dbReference type="SAM" id="MobiDB-lite"/>
    </source>
</evidence>
<evidence type="ECO:0000313" key="3">
    <source>
        <dbReference type="Proteomes" id="UP000298179"/>
    </source>
</evidence>
<name>A0A4Y8RJM1_9HYPH</name>
<dbReference type="RefSeq" id="WP_134762042.1">
    <property type="nucleotide sequence ID" value="NZ_SOZD01000003.1"/>
</dbReference>
<comment type="caution">
    <text evidence="2">The sequence shown here is derived from an EMBL/GenBank/DDBJ whole genome shotgun (WGS) entry which is preliminary data.</text>
</comment>
<keyword evidence="3" id="KW-1185">Reference proteome</keyword>
<protein>
    <submittedName>
        <fullName evidence="2">DUF2442 domain-containing protein</fullName>
    </submittedName>
</protein>
<proteinExistence type="predicted"/>
<dbReference type="InterPro" id="IPR018841">
    <property type="entry name" value="DUF2442"/>
</dbReference>
<evidence type="ECO:0000313" key="2">
    <source>
        <dbReference type="EMBL" id="TFF22942.1"/>
    </source>
</evidence>
<sequence>MADFEFPPAEVEAAMERAEADRADRPMPKTVQYDRASGRIVVEFTNGSAFMVPARALEDLEDAADEDLAEVELLGSYGLHWEKLNVDFTIPGLMAGIFGTAGFMREVQSKGGRSQSPAKAAAARANGRKGGRPRKTG</sequence>
<dbReference type="EMBL" id="SOZD01000003">
    <property type="protein sequence ID" value="TFF22942.1"/>
    <property type="molecule type" value="Genomic_DNA"/>
</dbReference>
<dbReference type="AlphaFoldDB" id="A0A4Y8RJM1"/>